<gene>
    <name evidence="1" type="ORF">VB854_07485</name>
</gene>
<dbReference type="EMBL" id="JAYGHT010000015">
    <property type="protein sequence ID" value="MEA5518789.1"/>
    <property type="molecule type" value="Genomic_DNA"/>
</dbReference>
<keyword evidence="1" id="KW-0808">Transferase</keyword>
<proteinExistence type="predicted"/>
<evidence type="ECO:0000313" key="1">
    <source>
        <dbReference type="EMBL" id="MEA5518789.1"/>
    </source>
</evidence>
<dbReference type="GO" id="GO:0008168">
    <property type="term" value="F:methyltransferase activity"/>
    <property type="evidence" value="ECO:0007669"/>
    <property type="project" value="UniProtKB-KW"/>
</dbReference>
<dbReference type="SUPFAM" id="SSF53335">
    <property type="entry name" value="S-adenosyl-L-methionine-dependent methyltransferases"/>
    <property type="match status" value="1"/>
</dbReference>
<dbReference type="PANTHER" id="PTHR40036">
    <property type="entry name" value="MACROCIN O-METHYLTRANSFERASE"/>
    <property type="match status" value="1"/>
</dbReference>
<dbReference type="Gene3D" id="3.40.50.150">
    <property type="entry name" value="Vaccinia Virus protein VP39"/>
    <property type="match status" value="1"/>
</dbReference>
<dbReference type="PANTHER" id="PTHR40036:SF1">
    <property type="entry name" value="MACROCIN O-METHYLTRANSFERASE"/>
    <property type="match status" value="1"/>
</dbReference>
<name>A0ABU5TV78_9CYAN</name>
<reference evidence="1 2" key="1">
    <citation type="submission" date="2023-12" db="EMBL/GenBank/DDBJ databases">
        <title>Baltic Sea Cyanobacteria.</title>
        <authorList>
            <person name="Delbaje E."/>
            <person name="Fewer D.P."/>
            <person name="Shishido T.K."/>
        </authorList>
    </citation>
    <scope>NUCLEOTIDE SEQUENCE [LARGE SCALE GENOMIC DNA]</scope>
    <source>
        <strain evidence="1 2">CCNP 1315</strain>
    </source>
</reference>
<dbReference type="InterPro" id="IPR008884">
    <property type="entry name" value="TylF_MeTrfase"/>
</dbReference>
<dbReference type="EC" id="2.1.1.-" evidence="1"/>
<dbReference type="GO" id="GO:0032259">
    <property type="term" value="P:methylation"/>
    <property type="evidence" value="ECO:0007669"/>
    <property type="project" value="UniProtKB-KW"/>
</dbReference>
<dbReference type="InterPro" id="IPR029063">
    <property type="entry name" value="SAM-dependent_MTases_sf"/>
</dbReference>
<comment type="caution">
    <text evidence="1">The sequence shown here is derived from an EMBL/GenBank/DDBJ whole genome shotgun (WGS) entry which is preliminary data.</text>
</comment>
<dbReference type="Proteomes" id="UP001301728">
    <property type="component" value="Unassembled WGS sequence"/>
</dbReference>
<keyword evidence="2" id="KW-1185">Reference proteome</keyword>
<sequence>MNLNITGDRLIVFSTKHQVTMKDTITPDMGKDSVFMDLFEQVKPYTMTSVEALFALYTAMNYVLDRNIPGDIVECGVWRGGSALLAALVLKMRGVKDRKLYLYDTFEGMPTPTEFDVDKYGRTGLEMMEQYGDDVGWCYASLEDVQKAFSEHNFEFEIEFVQGDVMETLKKTQPETISVLRLDTDWYESTALEFELLYPRLSTAGVLIIDDYGVWAGSRKATDDYFREVPGPMLIRIDKEVRLGIKI</sequence>
<organism evidence="1 2">
    <name type="scientific">Limnoraphis robusta CCNP1315</name>
    <dbReference type="NCBI Taxonomy" id="3110306"/>
    <lineage>
        <taxon>Bacteria</taxon>
        <taxon>Bacillati</taxon>
        <taxon>Cyanobacteriota</taxon>
        <taxon>Cyanophyceae</taxon>
        <taxon>Oscillatoriophycideae</taxon>
        <taxon>Oscillatoriales</taxon>
        <taxon>Sirenicapillariaceae</taxon>
        <taxon>Limnoraphis</taxon>
    </lineage>
</organism>
<protein>
    <submittedName>
        <fullName evidence="1">TylF/MycF/NovP-related O-methyltransferase</fullName>
        <ecNumber evidence="1">2.1.1.-</ecNumber>
    </submittedName>
</protein>
<evidence type="ECO:0000313" key="2">
    <source>
        <dbReference type="Proteomes" id="UP001301728"/>
    </source>
</evidence>
<dbReference type="Pfam" id="PF05711">
    <property type="entry name" value="TylF"/>
    <property type="match status" value="1"/>
</dbReference>
<dbReference type="RefSeq" id="WP_046278920.1">
    <property type="nucleotide sequence ID" value="NZ_JAYGHT010000015.1"/>
</dbReference>
<accession>A0ABU5TV78</accession>
<keyword evidence="1" id="KW-0489">Methyltransferase</keyword>